<accession>A0A1I5L5T2</accession>
<keyword evidence="2" id="KW-0479">Metal-binding</keyword>
<comment type="cofactor">
    <cofactor evidence="2">
        <name>a divalent metal cation</name>
        <dbReference type="ChEBI" id="CHEBI:60240"/>
    </cofactor>
</comment>
<dbReference type="OrthoDB" id="9785951at2"/>
<dbReference type="InterPro" id="IPR000979">
    <property type="entry name" value="Phosphodiesterase_MJ0936/Vps29"/>
</dbReference>
<protein>
    <recommendedName>
        <fullName evidence="2">Phosphoesterase</fullName>
        <ecNumber evidence="2">3.1.4.-</ecNumber>
    </recommendedName>
</protein>
<dbReference type="RefSeq" id="WP_092910080.1">
    <property type="nucleotide sequence ID" value="NZ_CP136592.1"/>
</dbReference>
<proteinExistence type="inferred from homology"/>
<dbReference type="EC" id="3.1.4.-" evidence="2"/>
<reference evidence="4 5" key="1">
    <citation type="submission" date="2016-10" db="EMBL/GenBank/DDBJ databases">
        <authorList>
            <person name="de Groot N.N."/>
        </authorList>
    </citation>
    <scope>NUCLEOTIDE SEQUENCE [LARGE SCALE GENOMIC DNA]</scope>
    <source>
        <strain evidence="4 5">EP1-55-1</strain>
    </source>
</reference>
<evidence type="ECO:0000259" key="3">
    <source>
        <dbReference type="Pfam" id="PF12850"/>
    </source>
</evidence>
<dbReference type="STRING" id="223786.SAMN05216234_10249"/>
<keyword evidence="5" id="KW-1185">Reference proteome</keyword>
<organism evidence="4 5">
    <name type="scientific">Hydrogenimonas thermophila</name>
    <dbReference type="NCBI Taxonomy" id="223786"/>
    <lineage>
        <taxon>Bacteria</taxon>
        <taxon>Pseudomonadati</taxon>
        <taxon>Campylobacterota</taxon>
        <taxon>Epsilonproteobacteria</taxon>
        <taxon>Campylobacterales</taxon>
        <taxon>Hydrogenimonadaceae</taxon>
        <taxon>Hydrogenimonas</taxon>
    </lineage>
</organism>
<dbReference type="EMBL" id="FOXB01000002">
    <property type="protein sequence ID" value="SFO92532.1"/>
    <property type="molecule type" value="Genomic_DNA"/>
</dbReference>
<evidence type="ECO:0000313" key="4">
    <source>
        <dbReference type="EMBL" id="SFO92532.1"/>
    </source>
</evidence>
<gene>
    <name evidence="4" type="ORF">SAMN05216234_10249</name>
</gene>
<dbReference type="InterPro" id="IPR029052">
    <property type="entry name" value="Metallo-depent_PP-like"/>
</dbReference>
<sequence length="176" mass="20468">MKIGILSDTHKKVGRAKKAINMLLENGAEFLIHAGDICKEEILEYLEEVSVPYVAVLGNNDRKLVPLIEKYNLFKEPHYFSVNDIRIKLMHHPWFLSPDADLIIFGHTHKFSLECRLSGELYLNPGEVCARNKPISEAVILDINDESFEITHCQRRIKENKWQYNKKICKRVLEHV</sequence>
<dbReference type="SUPFAM" id="SSF56300">
    <property type="entry name" value="Metallo-dependent phosphatases"/>
    <property type="match status" value="1"/>
</dbReference>
<dbReference type="InterPro" id="IPR053193">
    <property type="entry name" value="MetalloPDE_YfcE-like"/>
</dbReference>
<dbReference type="Proteomes" id="UP000199227">
    <property type="component" value="Unassembled WGS sequence"/>
</dbReference>
<feature type="domain" description="Calcineurin-like phosphoesterase" evidence="3">
    <location>
        <begin position="1"/>
        <end position="145"/>
    </location>
</feature>
<evidence type="ECO:0000256" key="2">
    <source>
        <dbReference type="RuleBase" id="RU362039"/>
    </source>
</evidence>
<evidence type="ECO:0000313" key="5">
    <source>
        <dbReference type="Proteomes" id="UP000199227"/>
    </source>
</evidence>
<evidence type="ECO:0000256" key="1">
    <source>
        <dbReference type="ARBA" id="ARBA00008950"/>
    </source>
</evidence>
<dbReference type="GO" id="GO:0046872">
    <property type="term" value="F:metal ion binding"/>
    <property type="evidence" value="ECO:0007669"/>
    <property type="project" value="UniProtKB-KW"/>
</dbReference>
<dbReference type="PANTHER" id="PTHR43165:SF1">
    <property type="entry name" value="PHOSPHODIESTERASE MJ0936"/>
    <property type="match status" value="1"/>
</dbReference>
<dbReference type="PANTHER" id="PTHR43165">
    <property type="entry name" value="METALLOPHOSPHOESTERASE"/>
    <property type="match status" value="1"/>
</dbReference>
<comment type="similarity">
    <text evidence="1 2">Belongs to the metallophosphoesterase superfamily. YfcE family.</text>
</comment>
<dbReference type="InterPro" id="IPR024654">
    <property type="entry name" value="Calcineurin-like_PHP_lpxH"/>
</dbReference>
<dbReference type="Gene3D" id="3.60.21.10">
    <property type="match status" value="1"/>
</dbReference>
<dbReference type="Pfam" id="PF12850">
    <property type="entry name" value="Metallophos_2"/>
    <property type="match status" value="1"/>
</dbReference>
<name>A0A1I5L5T2_9BACT</name>
<dbReference type="GO" id="GO:0016787">
    <property type="term" value="F:hydrolase activity"/>
    <property type="evidence" value="ECO:0007669"/>
    <property type="project" value="UniProtKB-UniRule"/>
</dbReference>
<dbReference type="AlphaFoldDB" id="A0A1I5L5T2"/>
<dbReference type="NCBIfam" id="TIGR00040">
    <property type="entry name" value="yfcE"/>
    <property type="match status" value="1"/>
</dbReference>